<proteinExistence type="predicted"/>
<dbReference type="InterPro" id="IPR036249">
    <property type="entry name" value="Thioredoxin-like_sf"/>
</dbReference>
<accession>A0A1Q9HNH6</accession>
<dbReference type="STRING" id="1381081.BIY22_16260"/>
<dbReference type="AlphaFoldDB" id="A0A1Q9HNH6"/>
<protein>
    <recommendedName>
        <fullName evidence="5">Cytochrome oxidase biogenesis cluster protein</fullName>
    </recommendedName>
</protein>
<dbReference type="EMBL" id="MJMJ01000004">
    <property type="protein sequence ID" value="OLQ92364.1"/>
    <property type="molecule type" value="Genomic_DNA"/>
</dbReference>
<dbReference type="OrthoDB" id="9785445at2"/>
<reference evidence="3 4" key="1">
    <citation type="submission" date="2016-09" db="EMBL/GenBank/DDBJ databases">
        <title>Genomic Taxonomy of the Vibrionaceae.</title>
        <authorList>
            <person name="Gonzalez-Castillo A."/>
            <person name="Gomez-Gil B."/>
            <person name="Enciso-Ibarra K."/>
        </authorList>
    </citation>
    <scope>NUCLEOTIDE SEQUENCE [LARGE SCALE GENOMIC DNA]</scope>
    <source>
        <strain evidence="1 3">CAIM 1902</strain>
        <strain evidence="2 4">CAIM 703</strain>
    </source>
</reference>
<evidence type="ECO:0000313" key="2">
    <source>
        <dbReference type="EMBL" id="OLQ92364.1"/>
    </source>
</evidence>
<name>A0A1Q9HNH6_9VIBR</name>
<evidence type="ECO:0000313" key="1">
    <source>
        <dbReference type="EMBL" id="OLQ85811.1"/>
    </source>
</evidence>
<keyword evidence="3" id="KW-1185">Reference proteome</keyword>
<evidence type="ECO:0000313" key="3">
    <source>
        <dbReference type="Proteomes" id="UP000186039"/>
    </source>
</evidence>
<dbReference type="Proteomes" id="UP000186313">
    <property type="component" value="Unassembled WGS sequence"/>
</dbReference>
<evidence type="ECO:0000313" key="4">
    <source>
        <dbReference type="Proteomes" id="UP000186313"/>
    </source>
</evidence>
<gene>
    <name evidence="1" type="ORF">BIY20_03195</name>
    <name evidence="2" type="ORF">BIY22_16260</name>
</gene>
<organism evidence="2 4">
    <name type="scientific">Vibrio panuliri</name>
    <dbReference type="NCBI Taxonomy" id="1381081"/>
    <lineage>
        <taxon>Bacteria</taxon>
        <taxon>Pseudomonadati</taxon>
        <taxon>Pseudomonadota</taxon>
        <taxon>Gammaproteobacteria</taxon>
        <taxon>Vibrionales</taxon>
        <taxon>Vibrionaceae</taxon>
        <taxon>Vibrio</taxon>
    </lineage>
</organism>
<comment type="caution">
    <text evidence="2">The sequence shown here is derived from an EMBL/GenBank/DDBJ whole genome shotgun (WGS) entry which is preliminary data.</text>
</comment>
<dbReference type="Proteomes" id="UP000186039">
    <property type="component" value="Unassembled WGS sequence"/>
</dbReference>
<evidence type="ECO:0008006" key="5">
    <source>
        <dbReference type="Google" id="ProtNLM"/>
    </source>
</evidence>
<sequence length="182" mass="20453">MNQTLTRSRLKLLALITVFALPAILAKLVLSQHWYNSGVTNKGELITPTLTMQTLGLDNPYQGEKWQLGYLVPQSCHALCQQQIHYLQQTHIALGKYQQRVVPVVLIDGNSDPEVVGDIGLDVVRINASFTDVVHQSEYVIVDPLGQLVMRYPQVESQQRLIKQNKGLLSDLRKLLKLSRVG</sequence>
<dbReference type="EMBL" id="MJMH01000217">
    <property type="protein sequence ID" value="OLQ85811.1"/>
    <property type="molecule type" value="Genomic_DNA"/>
</dbReference>
<dbReference type="RefSeq" id="WP_075706527.1">
    <property type="nucleotide sequence ID" value="NZ_AP019655.1"/>
</dbReference>
<dbReference type="SUPFAM" id="SSF52833">
    <property type="entry name" value="Thioredoxin-like"/>
    <property type="match status" value="1"/>
</dbReference>